<dbReference type="PANTHER" id="PTHR43537:SF50">
    <property type="entry name" value="TRANSCRIPTIONAL REGULATORY PROTEIN"/>
    <property type="match status" value="1"/>
</dbReference>
<evidence type="ECO:0000256" key="1">
    <source>
        <dbReference type="ARBA" id="ARBA00023015"/>
    </source>
</evidence>
<sequence>MKQMRLEQPKSLAEMVAVRLRQAIIDGEIGLGESIAEEKLAESFGVSRTPVRDALIQLEQQGLVVIQPKRGSFVFSPTAEDVTFICEYRKMIEVHAMKFALGRNKGELMARISDVTAAMGAAMQSHDAVSYGKLDTDFHQAFVDCSDNPYVQDAYQLVSGRIAALRTHLTRPIEHLRQLSFTEHQKLVELVAAEDIDGFGRLMDAHVDRTGEIYVVALTGAGEDNDQVSA</sequence>
<dbReference type="AlphaFoldDB" id="A0A1Y6G6P9"/>
<dbReference type="PRINTS" id="PR00035">
    <property type="entry name" value="HTHGNTR"/>
</dbReference>
<keyword evidence="2" id="KW-0238">DNA-binding</keyword>
<dbReference type="Pfam" id="PF00392">
    <property type="entry name" value="GntR"/>
    <property type="match status" value="1"/>
</dbReference>
<reference evidence="6" key="1">
    <citation type="submission" date="2017-04" db="EMBL/GenBank/DDBJ databases">
        <authorList>
            <person name="Varghese N."/>
            <person name="Submissions S."/>
        </authorList>
    </citation>
    <scope>NUCLEOTIDE SEQUENCE [LARGE SCALE GENOMIC DNA]</scope>
</reference>
<keyword evidence="3" id="KW-0804">Transcription</keyword>
<dbReference type="EMBL" id="FXWK01000002">
    <property type="protein sequence ID" value="SMQ85444.1"/>
    <property type="molecule type" value="Genomic_DNA"/>
</dbReference>
<evidence type="ECO:0000313" key="5">
    <source>
        <dbReference type="EMBL" id="SMQ85444.1"/>
    </source>
</evidence>
<evidence type="ECO:0000313" key="6">
    <source>
        <dbReference type="Proteomes" id="UP000194474"/>
    </source>
</evidence>
<keyword evidence="1" id="KW-0805">Transcription regulation</keyword>
<dbReference type="Gene3D" id="1.10.10.10">
    <property type="entry name" value="Winged helix-like DNA-binding domain superfamily/Winged helix DNA-binding domain"/>
    <property type="match status" value="1"/>
</dbReference>
<dbReference type="PROSITE" id="PS50949">
    <property type="entry name" value="HTH_GNTR"/>
    <property type="match status" value="1"/>
</dbReference>
<evidence type="ECO:0000256" key="3">
    <source>
        <dbReference type="ARBA" id="ARBA00023163"/>
    </source>
</evidence>
<dbReference type="GO" id="GO:0003677">
    <property type="term" value="F:DNA binding"/>
    <property type="evidence" value="ECO:0007669"/>
    <property type="project" value="UniProtKB-KW"/>
</dbReference>
<evidence type="ECO:0000259" key="4">
    <source>
        <dbReference type="PROSITE" id="PS50949"/>
    </source>
</evidence>
<dbReference type="InterPro" id="IPR008920">
    <property type="entry name" value="TF_FadR/GntR_C"/>
</dbReference>
<keyword evidence="6" id="KW-1185">Reference proteome</keyword>
<organism evidence="5 6">
    <name type="scientific">Devosia lucknowensis</name>
    <dbReference type="NCBI Taxonomy" id="1096929"/>
    <lineage>
        <taxon>Bacteria</taxon>
        <taxon>Pseudomonadati</taxon>
        <taxon>Pseudomonadota</taxon>
        <taxon>Alphaproteobacteria</taxon>
        <taxon>Hyphomicrobiales</taxon>
        <taxon>Devosiaceae</taxon>
        <taxon>Devosia</taxon>
    </lineage>
</organism>
<dbReference type="SMART" id="SM00895">
    <property type="entry name" value="FCD"/>
    <property type="match status" value="1"/>
</dbReference>
<name>A0A1Y6G6P9_9HYPH</name>
<dbReference type="Proteomes" id="UP000194474">
    <property type="component" value="Unassembled WGS sequence"/>
</dbReference>
<dbReference type="Pfam" id="PF07729">
    <property type="entry name" value="FCD"/>
    <property type="match status" value="1"/>
</dbReference>
<accession>A0A1Y6G6P9</accession>
<dbReference type="InterPro" id="IPR000524">
    <property type="entry name" value="Tscrpt_reg_HTH_GntR"/>
</dbReference>
<dbReference type="GO" id="GO:0003700">
    <property type="term" value="F:DNA-binding transcription factor activity"/>
    <property type="evidence" value="ECO:0007669"/>
    <property type="project" value="InterPro"/>
</dbReference>
<evidence type="ECO:0000256" key="2">
    <source>
        <dbReference type="ARBA" id="ARBA00023125"/>
    </source>
</evidence>
<dbReference type="InterPro" id="IPR036390">
    <property type="entry name" value="WH_DNA-bd_sf"/>
</dbReference>
<dbReference type="InterPro" id="IPR036388">
    <property type="entry name" value="WH-like_DNA-bd_sf"/>
</dbReference>
<dbReference type="SMART" id="SM00345">
    <property type="entry name" value="HTH_GNTR"/>
    <property type="match status" value="1"/>
</dbReference>
<dbReference type="RefSeq" id="WP_086471112.1">
    <property type="nucleotide sequence ID" value="NZ_FXWK01000002.1"/>
</dbReference>
<dbReference type="InterPro" id="IPR011711">
    <property type="entry name" value="GntR_C"/>
</dbReference>
<dbReference type="OrthoDB" id="7945678at2"/>
<dbReference type="Gene3D" id="1.20.120.530">
    <property type="entry name" value="GntR ligand-binding domain-like"/>
    <property type="match status" value="1"/>
</dbReference>
<proteinExistence type="predicted"/>
<gene>
    <name evidence="5" type="ORF">SAMN06295905_2721</name>
</gene>
<protein>
    <submittedName>
        <fullName evidence="5">Transcriptional regulator, GntR family</fullName>
    </submittedName>
</protein>
<dbReference type="CDD" id="cd07377">
    <property type="entry name" value="WHTH_GntR"/>
    <property type="match status" value="1"/>
</dbReference>
<dbReference type="SUPFAM" id="SSF48008">
    <property type="entry name" value="GntR ligand-binding domain-like"/>
    <property type="match status" value="1"/>
</dbReference>
<dbReference type="PANTHER" id="PTHR43537">
    <property type="entry name" value="TRANSCRIPTIONAL REGULATOR, GNTR FAMILY"/>
    <property type="match status" value="1"/>
</dbReference>
<dbReference type="SUPFAM" id="SSF46785">
    <property type="entry name" value="Winged helix' DNA-binding domain"/>
    <property type="match status" value="1"/>
</dbReference>
<feature type="domain" description="HTH gntR-type" evidence="4">
    <location>
        <begin position="10"/>
        <end position="77"/>
    </location>
</feature>